<keyword evidence="10" id="KW-0862">Zinc</keyword>
<keyword evidence="7" id="KW-0808">Transferase</keyword>
<evidence type="ECO:0000256" key="5">
    <source>
        <dbReference type="ARBA" id="ARBA00007353"/>
    </source>
</evidence>
<evidence type="ECO:0000256" key="12">
    <source>
        <dbReference type="ARBA" id="ARBA00023008"/>
    </source>
</evidence>
<reference evidence="17" key="1">
    <citation type="submission" date="2020-10" db="EMBL/GenBank/DDBJ databases">
        <title>De novo genome project of the cellulose decomposer Thermobifida halotolerans type strain.</title>
        <authorList>
            <person name="Nagy I."/>
            <person name="Horvath B."/>
            <person name="Kukolya J."/>
            <person name="Nagy I."/>
            <person name="Orsini M."/>
        </authorList>
    </citation>
    <scope>NUCLEOTIDE SEQUENCE</scope>
    <source>
        <strain evidence="17">DSM 44931</strain>
    </source>
</reference>
<dbReference type="InterPro" id="IPR038371">
    <property type="entry name" value="Cu_polyphenol_OxRdtase_sf"/>
</dbReference>
<evidence type="ECO:0000256" key="9">
    <source>
        <dbReference type="ARBA" id="ARBA00022801"/>
    </source>
</evidence>
<dbReference type="Proteomes" id="UP000265719">
    <property type="component" value="Chromosome"/>
</dbReference>
<comment type="catalytic activity">
    <reaction evidence="14">
        <text>adenosine + phosphate = alpha-D-ribose 1-phosphate + adenine</text>
        <dbReference type="Rhea" id="RHEA:27642"/>
        <dbReference type="ChEBI" id="CHEBI:16335"/>
        <dbReference type="ChEBI" id="CHEBI:16708"/>
        <dbReference type="ChEBI" id="CHEBI:43474"/>
        <dbReference type="ChEBI" id="CHEBI:57720"/>
        <dbReference type="EC" id="2.4.2.1"/>
    </reaction>
    <physiologicalReaction direction="left-to-right" evidence="14">
        <dbReference type="Rhea" id="RHEA:27643"/>
    </physiologicalReaction>
</comment>
<evidence type="ECO:0000256" key="1">
    <source>
        <dbReference type="ARBA" id="ARBA00000553"/>
    </source>
</evidence>
<evidence type="ECO:0000256" key="3">
    <source>
        <dbReference type="ARBA" id="ARBA00001973"/>
    </source>
</evidence>
<dbReference type="FunFam" id="3.60.140.10:FF:000003">
    <property type="entry name" value="Polyphenol oxidase"/>
    <property type="match status" value="1"/>
</dbReference>
<dbReference type="KEGG" id="thao:NI17_002985"/>
<dbReference type="InterPro" id="IPR003730">
    <property type="entry name" value="Cu_polyphenol_OxRdtase"/>
</dbReference>
<dbReference type="GO" id="GO:0005507">
    <property type="term" value="F:copper ion binding"/>
    <property type="evidence" value="ECO:0007669"/>
    <property type="project" value="TreeGrafter"/>
</dbReference>
<comment type="function">
    <text evidence="4">Purine nucleoside enzyme that catalyzes the phosphorolysis of adenosine and inosine nucleosides, yielding D-ribose 1-phosphate and the respective free bases, adenine and hypoxanthine. Also catalyzes the phosphorolysis of S-methyl-5'-thioadenosine into adenine and S-methyl-5-thio-alpha-D-ribose 1-phosphate. Also has adenosine deaminase activity.</text>
</comment>
<dbReference type="GO" id="GO:0016787">
    <property type="term" value="F:hydrolase activity"/>
    <property type="evidence" value="ECO:0007669"/>
    <property type="project" value="UniProtKB-KW"/>
</dbReference>
<proteinExistence type="inferred from homology"/>
<evidence type="ECO:0000256" key="2">
    <source>
        <dbReference type="ARBA" id="ARBA00001947"/>
    </source>
</evidence>
<keyword evidence="12" id="KW-0186">Copper</keyword>
<dbReference type="EMBL" id="CP063196">
    <property type="protein sequence ID" value="UOE20227.1"/>
    <property type="molecule type" value="Genomic_DNA"/>
</dbReference>
<dbReference type="PANTHER" id="PTHR30616">
    <property type="entry name" value="UNCHARACTERIZED PROTEIN YFIH"/>
    <property type="match status" value="1"/>
</dbReference>
<comment type="catalytic activity">
    <reaction evidence="1">
        <text>inosine + phosphate = alpha-D-ribose 1-phosphate + hypoxanthine</text>
        <dbReference type="Rhea" id="RHEA:27646"/>
        <dbReference type="ChEBI" id="CHEBI:17368"/>
        <dbReference type="ChEBI" id="CHEBI:17596"/>
        <dbReference type="ChEBI" id="CHEBI:43474"/>
        <dbReference type="ChEBI" id="CHEBI:57720"/>
        <dbReference type="EC" id="2.4.2.1"/>
    </reaction>
    <physiologicalReaction direction="left-to-right" evidence="1">
        <dbReference type="Rhea" id="RHEA:27647"/>
    </physiologicalReaction>
</comment>
<dbReference type="GO" id="GO:0017061">
    <property type="term" value="F:S-methyl-5-thioadenosine phosphorylase activity"/>
    <property type="evidence" value="ECO:0007669"/>
    <property type="project" value="UniProtKB-EC"/>
</dbReference>
<dbReference type="GO" id="GO:0016491">
    <property type="term" value="F:oxidoreductase activity"/>
    <property type="evidence" value="ECO:0007669"/>
    <property type="project" value="UniProtKB-KW"/>
</dbReference>
<accession>A0A399G4Q6</accession>
<dbReference type="Pfam" id="PF02578">
    <property type="entry name" value="Cu-oxidase_4"/>
    <property type="match status" value="1"/>
</dbReference>
<comment type="catalytic activity">
    <reaction evidence="13">
        <text>adenosine + H2O + H(+) = inosine + NH4(+)</text>
        <dbReference type="Rhea" id="RHEA:24408"/>
        <dbReference type="ChEBI" id="CHEBI:15377"/>
        <dbReference type="ChEBI" id="CHEBI:15378"/>
        <dbReference type="ChEBI" id="CHEBI:16335"/>
        <dbReference type="ChEBI" id="CHEBI:17596"/>
        <dbReference type="ChEBI" id="CHEBI:28938"/>
        <dbReference type="EC" id="3.5.4.4"/>
    </reaction>
    <physiologicalReaction direction="left-to-right" evidence="13">
        <dbReference type="Rhea" id="RHEA:24409"/>
    </physiologicalReaction>
</comment>
<evidence type="ECO:0000256" key="16">
    <source>
        <dbReference type="RuleBase" id="RU361274"/>
    </source>
</evidence>
<dbReference type="NCBIfam" id="TIGR00726">
    <property type="entry name" value="peptidoglycan editing factor PgeF"/>
    <property type="match status" value="1"/>
</dbReference>
<protein>
    <recommendedName>
        <fullName evidence="16">Purine nucleoside phosphorylase</fullName>
    </recommendedName>
</protein>
<evidence type="ECO:0000256" key="15">
    <source>
        <dbReference type="ARBA" id="ARBA00049893"/>
    </source>
</evidence>
<evidence type="ECO:0000256" key="14">
    <source>
        <dbReference type="ARBA" id="ARBA00048968"/>
    </source>
</evidence>
<gene>
    <name evidence="17" type="primary">pgeF</name>
    <name evidence="17" type="ORF">NI17_002985</name>
</gene>
<evidence type="ECO:0000313" key="18">
    <source>
        <dbReference type="Proteomes" id="UP000265719"/>
    </source>
</evidence>
<evidence type="ECO:0000256" key="13">
    <source>
        <dbReference type="ARBA" id="ARBA00047989"/>
    </source>
</evidence>
<name>A0A399G4Q6_9ACTN</name>
<sequence>MSTVIELAPGVRAGFTGRDGGVSREPYATLNLGGHVGDDPEAVAENRRRAARGFGLDPRDVVWMNQVHGADAVTVTGSGPAGDVDAVVTTVPGLALAVLVADCLPVLVADAEAGVVGAAHSGRPGMAAGVVASLVAEMERHGARPERCAALLGPVVCGRCYEVPEELQEEVARSVPEARCTTDAGTPGVDIRAGVTAQLKRLGVTNVTHDARCTRESTDLFSYRRDATTGRFAGYIWKA</sequence>
<comment type="subunit">
    <text evidence="6">Homodimer.</text>
</comment>
<organism evidence="17 18">
    <name type="scientific">Thermobifida halotolerans</name>
    <dbReference type="NCBI Taxonomy" id="483545"/>
    <lineage>
        <taxon>Bacteria</taxon>
        <taxon>Bacillati</taxon>
        <taxon>Actinomycetota</taxon>
        <taxon>Actinomycetes</taxon>
        <taxon>Streptosporangiales</taxon>
        <taxon>Nocardiopsidaceae</taxon>
        <taxon>Thermobifida</taxon>
    </lineage>
</organism>
<keyword evidence="9" id="KW-0378">Hydrolase</keyword>
<comment type="cofactor">
    <cofactor evidence="3">
        <name>Cu(2+)</name>
        <dbReference type="ChEBI" id="CHEBI:29036"/>
    </cofactor>
</comment>
<evidence type="ECO:0000313" key="17">
    <source>
        <dbReference type="EMBL" id="UOE20227.1"/>
    </source>
</evidence>
<evidence type="ECO:0000256" key="6">
    <source>
        <dbReference type="ARBA" id="ARBA00011738"/>
    </source>
</evidence>
<dbReference type="RefSeq" id="WP_068689609.1">
    <property type="nucleotide sequence ID" value="NZ_CP063196.1"/>
</dbReference>
<evidence type="ECO:0000256" key="4">
    <source>
        <dbReference type="ARBA" id="ARBA00003215"/>
    </source>
</evidence>
<keyword evidence="8" id="KW-0479">Metal-binding</keyword>
<dbReference type="CDD" id="cd16833">
    <property type="entry name" value="YfiH"/>
    <property type="match status" value="1"/>
</dbReference>
<dbReference type="OrthoDB" id="4279at2"/>
<comment type="cofactor">
    <cofactor evidence="2">
        <name>Zn(2+)</name>
        <dbReference type="ChEBI" id="CHEBI:29105"/>
    </cofactor>
</comment>
<evidence type="ECO:0000256" key="11">
    <source>
        <dbReference type="ARBA" id="ARBA00023002"/>
    </source>
</evidence>
<dbReference type="InterPro" id="IPR011324">
    <property type="entry name" value="Cytotoxic_necrot_fac-like_cat"/>
</dbReference>
<dbReference type="Gene3D" id="3.60.140.10">
    <property type="entry name" value="CNF1/YfiH-like putative cysteine hydrolases"/>
    <property type="match status" value="1"/>
</dbReference>
<comment type="catalytic activity">
    <reaction evidence="15">
        <text>S-methyl-5'-thioadenosine + phosphate = 5-(methylsulfanyl)-alpha-D-ribose 1-phosphate + adenine</text>
        <dbReference type="Rhea" id="RHEA:11852"/>
        <dbReference type="ChEBI" id="CHEBI:16708"/>
        <dbReference type="ChEBI" id="CHEBI:17509"/>
        <dbReference type="ChEBI" id="CHEBI:43474"/>
        <dbReference type="ChEBI" id="CHEBI:58533"/>
        <dbReference type="EC" id="2.4.2.28"/>
    </reaction>
    <physiologicalReaction direction="left-to-right" evidence="15">
        <dbReference type="Rhea" id="RHEA:11853"/>
    </physiologicalReaction>
</comment>
<dbReference type="AlphaFoldDB" id="A0A399G4Q6"/>
<evidence type="ECO:0000256" key="10">
    <source>
        <dbReference type="ARBA" id="ARBA00022833"/>
    </source>
</evidence>
<evidence type="ECO:0000256" key="7">
    <source>
        <dbReference type="ARBA" id="ARBA00022679"/>
    </source>
</evidence>
<evidence type="ECO:0000256" key="8">
    <source>
        <dbReference type="ARBA" id="ARBA00022723"/>
    </source>
</evidence>
<comment type="similarity">
    <text evidence="5 16">Belongs to the purine nucleoside phosphorylase YfiH/LACC1 family.</text>
</comment>
<keyword evidence="11" id="KW-0560">Oxidoreductase</keyword>
<dbReference type="PANTHER" id="PTHR30616:SF2">
    <property type="entry name" value="PURINE NUCLEOSIDE PHOSPHORYLASE LACC1"/>
    <property type="match status" value="1"/>
</dbReference>
<dbReference type="SUPFAM" id="SSF64438">
    <property type="entry name" value="CNF1/YfiH-like putative cysteine hydrolases"/>
    <property type="match status" value="1"/>
</dbReference>
<keyword evidence="18" id="KW-1185">Reference proteome</keyword>